<sequence length="464" mass="49384">MTTAVSPSITMAQSLERIASTHSSRTAASSDFAGSTNAQSTESAMTDLLTPVYHPGVDDNGPEEELTDHEMEDMYAEADAARRKMSKMGTQSMGNLKKGKGRERSNTDTRPPPFVLASPTPVSSSQTITQKSAPPAKAKSGGSFSAFLRRLTGKGPKNKDKNVPALQSSSTKPSSAPTRPPVARQETAPGPSSYTAPTRLAAVRQNSMPTRPTVDTREPIRGPQPLSAPSRSSPLPSLVPEEVDPVNIPLPPSPDLSEGDLIDFTSPPLTFDRDARRARQAPMHSLEGFEIDELTDEKADEVRPLQPLSISTARQRDASPGRSLDTGSSVESTIQTPTSAASLSGYSPGGRSSSEGESSPEKNGMRLAGSSPPRKAPIGTGAGLERKESKWRKSVMGISDTVSRKNTTRPPPTSHDSYLAQQRRIASNRISCQPTLHSNASIAAGLTQIKSKEEADVAETFFLS</sequence>
<dbReference type="GeneID" id="77732228"/>
<dbReference type="RefSeq" id="XP_052945720.1">
    <property type="nucleotide sequence ID" value="XM_053093023.1"/>
</dbReference>
<feature type="compositionally biased region" description="Low complexity" evidence="1">
    <location>
        <begin position="342"/>
        <end position="357"/>
    </location>
</feature>
<evidence type="ECO:0000313" key="2">
    <source>
        <dbReference type="EMBL" id="KAI9635943.1"/>
    </source>
</evidence>
<dbReference type="AlphaFoldDB" id="A0AA38H8L4"/>
<feature type="compositionally biased region" description="Acidic residues" evidence="1">
    <location>
        <begin position="60"/>
        <end position="76"/>
    </location>
</feature>
<name>A0AA38H8L4_9TREE</name>
<feature type="region of interest" description="Disordered" evidence="1">
    <location>
        <begin position="16"/>
        <end position="418"/>
    </location>
</feature>
<comment type="caution">
    <text evidence="2">The sequence shown here is derived from an EMBL/GenBank/DDBJ whole genome shotgun (WGS) entry which is preliminary data.</text>
</comment>
<feature type="compositionally biased region" description="Low complexity" evidence="1">
    <location>
        <begin position="223"/>
        <end position="240"/>
    </location>
</feature>
<gene>
    <name evidence="2" type="ORF">MKK02DRAFT_44643</name>
</gene>
<dbReference type="EMBL" id="JAKWFO010000005">
    <property type="protein sequence ID" value="KAI9635943.1"/>
    <property type="molecule type" value="Genomic_DNA"/>
</dbReference>
<feature type="compositionally biased region" description="Polar residues" evidence="1">
    <location>
        <begin position="32"/>
        <end position="44"/>
    </location>
</feature>
<accession>A0AA38H8L4</accession>
<evidence type="ECO:0000256" key="1">
    <source>
        <dbReference type="SAM" id="MobiDB-lite"/>
    </source>
</evidence>
<feature type="compositionally biased region" description="Polar residues" evidence="1">
    <location>
        <begin position="325"/>
        <end position="341"/>
    </location>
</feature>
<protein>
    <submittedName>
        <fullName evidence="2">Uncharacterized protein</fullName>
    </submittedName>
</protein>
<feature type="compositionally biased region" description="Polar residues" evidence="1">
    <location>
        <begin position="165"/>
        <end position="177"/>
    </location>
</feature>
<reference evidence="2" key="1">
    <citation type="journal article" date="2022" name="G3 (Bethesda)">
        <title>High quality genome of the basidiomycete yeast Dioszegia hungarica PDD-24b-2 isolated from cloud water.</title>
        <authorList>
            <person name="Jarrige D."/>
            <person name="Haridas S."/>
            <person name="Bleykasten-Grosshans C."/>
            <person name="Joly M."/>
            <person name="Nadalig T."/>
            <person name="Sancelme M."/>
            <person name="Vuilleumier S."/>
            <person name="Grigoriev I.V."/>
            <person name="Amato P."/>
            <person name="Bringel F."/>
        </authorList>
    </citation>
    <scope>NUCLEOTIDE SEQUENCE</scope>
    <source>
        <strain evidence="2">PDD-24b-2</strain>
    </source>
</reference>
<organism evidence="2 3">
    <name type="scientific">Dioszegia hungarica</name>
    <dbReference type="NCBI Taxonomy" id="4972"/>
    <lineage>
        <taxon>Eukaryota</taxon>
        <taxon>Fungi</taxon>
        <taxon>Dikarya</taxon>
        <taxon>Basidiomycota</taxon>
        <taxon>Agaricomycotina</taxon>
        <taxon>Tremellomycetes</taxon>
        <taxon>Tremellales</taxon>
        <taxon>Bulleribasidiaceae</taxon>
        <taxon>Dioszegia</taxon>
    </lineage>
</organism>
<evidence type="ECO:0000313" key="3">
    <source>
        <dbReference type="Proteomes" id="UP001164286"/>
    </source>
</evidence>
<proteinExistence type="predicted"/>
<feature type="compositionally biased region" description="Polar residues" evidence="1">
    <location>
        <begin position="120"/>
        <end position="132"/>
    </location>
</feature>
<feature type="compositionally biased region" description="Low complexity" evidence="1">
    <location>
        <begin position="20"/>
        <end position="30"/>
    </location>
</feature>
<dbReference type="Proteomes" id="UP001164286">
    <property type="component" value="Unassembled WGS sequence"/>
</dbReference>
<keyword evidence="3" id="KW-1185">Reference proteome</keyword>